<feature type="signal peptide" evidence="1">
    <location>
        <begin position="1"/>
        <end position="18"/>
    </location>
</feature>
<reference evidence="2" key="1">
    <citation type="submission" date="2014-11" db="EMBL/GenBank/DDBJ databases">
        <authorList>
            <person name="Amaro Gonzalez C."/>
        </authorList>
    </citation>
    <scope>NUCLEOTIDE SEQUENCE</scope>
</reference>
<protein>
    <submittedName>
        <fullName evidence="2">Uncharacterized protein</fullName>
    </submittedName>
</protein>
<sequence length="35" mass="4094">MKSSFKLLVHVLLDLTCAIKCETLRDIYLYIIAYC</sequence>
<accession>A0A0E9U3V5</accession>
<proteinExistence type="predicted"/>
<name>A0A0E9U3V5_ANGAN</name>
<dbReference type="EMBL" id="GBXM01048155">
    <property type="protein sequence ID" value="JAH60422.1"/>
    <property type="molecule type" value="Transcribed_RNA"/>
</dbReference>
<reference evidence="2" key="2">
    <citation type="journal article" date="2015" name="Fish Shellfish Immunol.">
        <title>Early steps in the European eel (Anguilla anguilla)-Vibrio vulnificus interaction in the gills: Role of the RtxA13 toxin.</title>
        <authorList>
            <person name="Callol A."/>
            <person name="Pajuelo D."/>
            <person name="Ebbesson L."/>
            <person name="Teles M."/>
            <person name="MacKenzie S."/>
            <person name="Amaro C."/>
        </authorList>
    </citation>
    <scope>NUCLEOTIDE SEQUENCE</scope>
</reference>
<organism evidence="2">
    <name type="scientific">Anguilla anguilla</name>
    <name type="common">European freshwater eel</name>
    <name type="synonym">Muraena anguilla</name>
    <dbReference type="NCBI Taxonomy" id="7936"/>
    <lineage>
        <taxon>Eukaryota</taxon>
        <taxon>Metazoa</taxon>
        <taxon>Chordata</taxon>
        <taxon>Craniata</taxon>
        <taxon>Vertebrata</taxon>
        <taxon>Euteleostomi</taxon>
        <taxon>Actinopterygii</taxon>
        <taxon>Neopterygii</taxon>
        <taxon>Teleostei</taxon>
        <taxon>Anguilliformes</taxon>
        <taxon>Anguillidae</taxon>
        <taxon>Anguilla</taxon>
    </lineage>
</organism>
<evidence type="ECO:0000256" key="1">
    <source>
        <dbReference type="SAM" id="SignalP"/>
    </source>
</evidence>
<dbReference type="AlphaFoldDB" id="A0A0E9U3V5"/>
<keyword evidence="1" id="KW-0732">Signal</keyword>
<feature type="chain" id="PRO_5002432982" evidence="1">
    <location>
        <begin position="19"/>
        <end position="35"/>
    </location>
</feature>
<evidence type="ECO:0000313" key="2">
    <source>
        <dbReference type="EMBL" id="JAH60422.1"/>
    </source>
</evidence>